<dbReference type="EMBL" id="BIMN01000002">
    <property type="protein sequence ID" value="GCE63519.1"/>
    <property type="molecule type" value="Genomic_DNA"/>
</dbReference>
<dbReference type="Proteomes" id="UP000324831">
    <property type="component" value="Unassembled WGS sequence"/>
</dbReference>
<organism evidence="2 3">
    <name type="scientific">Candidatus Mycoplasma haematohominis</name>
    <dbReference type="NCBI Taxonomy" id="1494318"/>
    <lineage>
        <taxon>Bacteria</taxon>
        <taxon>Bacillati</taxon>
        <taxon>Mycoplasmatota</taxon>
        <taxon>Mollicutes</taxon>
        <taxon>Mycoplasmataceae</taxon>
        <taxon>Mycoplasma</taxon>
    </lineage>
</organism>
<reference evidence="2 3" key="1">
    <citation type="submission" date="2019-01" db="EMBL/GenBank/DDBJ databases">
        <title>Draft genome sequences of Candidatus Mycoplasma haemohominis SWG34-3 identified from a patient with pyrexia, anemia and liver dysfunction.</title>
        <authorList>
            <person name="Sekizuka T."/>
            <person name="Hattori N."/>
            <person name="Katano H."/>
            <person name="Takuma T."/>
            <person name="Ito T."/>
            <person name="Arai N."/>
            <person name="Yanai R."/>
            <person name="Ishii S."/>
            <person name="Miura Y."/>
            <person name="Tokunaga T."/>
            <person name="Watanabe H."/>
            <person name="Nomura N."/>
            <person name="Eguchi J."/>
            <person name="Arai T."/>
            <person name="Hasegawa H."/>
            <person name="Nakamaki T."/>
            <person name="Wakita T."/>
            <person name="Niki Y."/>
            <person name="Kuroda M."/>
        </authorList>
    </citation>
    <scope>NUCLEOTIDE SEQUENCE [LARGE SCALE GENOMIC DNA]</scope>
    <source>
        <strain evidence="2">SWG34-3</strain>
    </source>
</reference>
<protein>
    <submittedName>
        <fullName evidence="2">Uncharacterized protein</fullName>
    </submittedName>
</protein>
<dbReference type="AlphaFoldDB" id="A0A478FSR8"/>
<feature type="region of interest" description="Disordered" evidence="1">
    <location>
        <begin position="151"/>
        <end position="173"/>
    </location>
</feature>
<proteinExistence type="predicted"/>
<dbReference type="RefSeq" id="WP_216083580.1">
    <property type="nucleotide sequence ID" value="NZ_CACTIB010000031.1"/>
</dbReference>
<evidence type="ECO:0000313" key="2">
    <source>
        <dbReference type="EMBL" id="GCE63519.1"/>
    </source>
</evidence>
<evidence type="ECO:0000313" key="3">
    <source>
        <dbReference type="Proteomes" id="UP000324831"/>
    </source>
</evidence>
<evidence type="ECO:0000256" key="1">
    <source>
        <dbReference type="SAM" id="MobiDB-lite"/>
    </source>
</evidence>
<gene>
    <name evidence="2" type="ORF">MHSWG343_05160</name>
</gene>
<sequence length="270" mass="30059">MSVEKVALGAGVVVLAVGGGYGISALFNGGMPDYSPFKRSAVDNTKYVDSYPDYFVDTEDPKNDPWWDWVYKTRYLAKDGKTSDGKERPEPKRGFKDNINGWDDVKKACKSAYGAETGKIKSNTEDPGTDEYYEADVWRYCTAVNKKPIVVSSAPKGDSGSQKEDSDYASGTFGQTNKDKLVAITPKDNESFWQEQQRLFFKKGGNRSGENATKTNNFLFKALWDKGSGNLRDTCLTAYKEKTTVSSGETQKVNEDDLFRFCSLEGKKSQ</sequence>
<accession>A0A478FSR8</accession>
<comment type="caution">
    <text evidence="2">The sequence shown here is derived from an EMBL/GenBank/DDBJ whole genome shotgun (WGS) entry which is preliminary data.</text>
</comment>
<name>A0A478FSR8_9MOLU</name>